<protein>
    <recommendedName>
        <fullName evidence="3">Ig-like domain-containing protein</fullName>
    </recommendedName>
</protein>
<evidence type="ECO:0000259" key="3">
    <source>
        <dbReference type="PROSITE" id="PS50835"/>
    </source>
</evidence>
<keyword evidence="1" id="KW-0812">Transmembrane</keyword>
<evidence type="ECO:0000313" key="4">
    <source>
        <dbReference type="EMBL" id="KAL3847022.1"/>
    </source>
</evidence>
<accession>A0ABD3UBZ5</accession>
<comment type="caution">
    <text evidence="4">The sequence shown here is derived from an EMBL/GenBank/DDBJ whole genome shotgun (WGS) entry which is preliminary data.</text>
</comment>
<dbReference type="EMBL" id="JBJQND010000016">
    <property type="protein sequence ID" value="KAL3847022.1"/>
    <property type="molecule type" value="Genomic_DNA"/>
</dbReference>
<sequence length="431" mass="48133">MAACLIYVTFLLVFVEKSYESGFQSFGVLGGMAFMNWTISDRTIDYGRYVFAPFDNTKLLVFLPGETIAKVLDERVSYTGDICRGIISFTLSGLTPSDAGMYKYMIHRDNEPSHAGGQELVIAAVGVRGSDTIMSWRVNDTSVKHPRFVKSPYGKTVLYYPEGSYKVFPTKEFKERLTDIRNLINGTVFYRLTDITPADVGRYTLIISENTSVNVDAGGQMLVLADFPANVRIRETTKALLNARYTVQCSASSSIFPPNVTLPIYYQWRMDGKAITTGNRYIVSKDGTELTIAALQQEDSTTLTCTALQDKRAISETAFYVEAISPDVSNASQDSSMRLIITGITAGIFFIIAVFLTIYILMGKSKQGSKTDSESRIRANNILDEENAYITPVAAENDADISGSQRVDYYEMLQDSCREQDQYKYYDKVQI</sequence>
<dbReference type="Proteomes" id="UP001634394">
    <property type="component" value="Unassembled WGS sequence"/>
</dbReference>
<keyword evidence="1" id="KW-0472">Membrane</keyword>
<organism evidence="4 5">
    <name type="scientific">Sinanodonta woodiana</name>
    <name type="common">Chinese pond mussel</name>
    <name type="synonym">Anodonta woodiana</name>
    <dbReference type="NCBI Taxonomy" id="1069815"/>
    <lineage>
        <taxon>Eukaryota</taxon>
        <taxon>Metazoa</taxon>
        <taxon>Spiralia</taxon>
        <taxon>Lophotrochozoa</taxon>
        <taxon>Mollusca</taxon>
        <taxon>Bivalvia</taxon>
        <taxon>Autobranchia</taxon>
        <taxon>Heteroconchia</taxon>
        <taxon>Palaeoheterodonta</taxon>
        <taxon>Unionida</taxon>
        <taxon>Unionoidea</taxon>
        <taxon>Unionidae</taxon>
        <taxon>Unioninae</taxon>
        <taxon>Sinanodonta</taxon>
    </lineage>
</organism>
<dbReference type="AlphaFoldDB" id="A0ABD3UBZ5"/>
<feature type="signal peptide" evidence="2">
    <location>
        <begin position="1"/>
        <end position="20"/>
    </location>
</feature>
<dbReference type="InterPro" id="IPR007110">
    <property type="entry name" value="Ig-like_dom"/>
</dbReference>
<reference evidence="4 5" key="1">
    <citation type="submission" date="2024-11" db="EMBL/GenBank/DDBJ databases">
        <title>Chromosome-level genome assembly of the freshwater bivalve Anodonta woodiana.</title>
        <authorList>
            <person name="Chen X."/>
        </authorList>
    </citation>
    <scope>NUCLEOTIDE SEQUENCE [LARGE SCALE GENOMIC DNA]</scope>
    <source>
        <strain evidence="4">MN2024</strain>
        <tissue evidence="4">Gills</tissue>
    </source>
</reference>
<feature type="transmembrane region" description="Helical" evidence="1">
    <location>
        <begin position="339"/>
        <end position="361"/>
    </location>
</feature>
<evidence type="ECO:0000256" key="1">
    <source>
        <dbReference type="SAM" id="Phobius"/>
    </source>
</evidence>
<keyword evidence="5" id="KW-1185">Reference proteome</keyword>
<dbReference type="InterPro" id="IPR036179">
    <property type="entry name" value="Ig-like_dom_sf"/>
</dbReference>
<evidence type="ECO:0000256" key="2">
    <source>
        <dbReference type="SAM" id="SignalP"/>
    </source>
</evidence>
<keyword evidence="2" id="KW-0732">Signal</keyword>
<dbReference type="InterPro" id="IPR013783">
    <property type="entry name" value="Ig-like_fold"/>
</dbReference>
<feature type="chain" id="PRO_5044876351" description="Ig-like domain-containing protein" evidence="2">
    <location>
        <begin position="21"/>
        <end position="431"/>
    </location>
</feature>
<feature type="domain" description="Ig-like" evidence="3">
    <location>
        <begin position="228"/>
        <end position="315"/>
    </location>
</feature>
<dbReference type="Gene3D" id="2.60.40.10">
    <property type="entry name" value="Immunoglobulins"/>
    <property type="match status" value="1"/>
</dbReference>
<gene>
    <name evidence="4" type="ORF">ACJMK2_017959</name>
</gene>
<dbReference type="SUPFAM" id="SSF48726">
    <property type="entry name" value="Immunoglobulin"/>
    <property type="match status" value="1"/>
</dbReference>
<dbReference type="PROSITE" id="PS50835">
    <property type="entry name" value="IG_LIKE"/>
    <property type="match status" value="1"/>
</dbReference>
<proteinExistence type="predicted"/>
<evidence type="ECO:0000313" key="5">
    <source>
        <dbReference type="Proteomes" id="UP001634394"/>
    </source>
</evidence>
<keyword evidence="1" id="KW-1133">Transmembrane helix</keyword>
<name>A0ABD3UBZ5_SINWO</name>